<keyword evidence="1" id="KW-0732">Signal</keyword>
<proteinExistence type="predicted"/>
<evidence type="ECO:0000313" key="2">
    <source>
        <dbReference type="EMBL" id="OQV16100.1"/>
    </source>
</evidence>
<protein>
    <recommendedName>
        <fullName evidence="4">Cadherin domain-containing protein</fullName>
    </recommendedName>
</protein>
<feature type="signal peptide" evidence="1">
    <location>
        <begin position="1"/>
        <end position="23"/>
    </location>
</feature>
<feature type="chain" id="PRO_5012212913" description="Cadherin domain-containing protein" evidence="1">
    <location>
        <begin position="24"/>
        <end position="203"/>
    </location>
</feature>
<comment type="caution">
    <text evidence="2">The sequence shown here is derived from an EMBL/GenBank/DDBJ whole genome shotgun (WGS) entry which is preliminary data.</text>
</comment>
<name>A0A1W0WLL2_HYPEX</name>
<reference evidence="3" key="1">
    <citation type="submission" date="2017-01" db="EMBL/GenBank/DDBJ databases">
        <title>Comparative genomics of anhydrobiosis in the tardigrade Hypsibius dujardini.</title>
        <authorList>
            <person name="Yoshida Y."/>
            <person name="Koutsovoulos G."/>
            <person name="Laetsch D."/>
            <person name="Stevens L."/>
            <person name="Kumar S."/>
            <person name="Horikawa D."/>
            <person name="Ishino K."/>
            <person name="Komine S."/>
            <person name="Tomita M."/>
            <person name="Blaxter M."/>
            <person name="Arakawa K."/>
        </authorList>
    </citation>
    <scope>NUCLEOTIDE SEQUENCE [LARGE SCALE GENOMIC DNA]</scope>
    <source>
        <strain evidence="3">Z151</strain>
    </source>
</reference>
<dbReference type="AlphaFoldDB" id="A0A1W0WLL2"/>
<organism evidence="2 3">
    <name type="scientific">Hypsibius exemplaris</name>
    <name type="common">Freshwater tardigrade</name>
    <dbReference type="NCBI Taxonomy" id="2072580"/>
    <lineage>
        <taxon>Eukaryota</taxon>
        <taxon>Metazoa</taxon>
        <taxon>Ecdysozoa</taxon>
        <taxon>Tardigrada</taxon>
        <taxon>Eutardigrada</taxon>
        <taxon>Parachela</taxon>
        <taxon>Hypsibioidea</taxon>
        <taxon>Hypsibiidae</taxon>
        <taxon>Hypsibius</taxon>
    </lineage>
</organism>
<dbReference type="Proteomes" id="UP000192578">
    <property type="component" value="Unassembled WGS sequence"/>
</dbReference>
<evidence type="ECO:0000313" key="3">
    <source>
        <dbReference type="Proteomes" id="UP000192578"/>
    </source>
</evidence>
<dbReference type="EMBL" id="MTYJ01000078">
    <property type="protein sequence ID" value="OQV16100.1"/>
    <property type="molecule type" value="Genomic_DNA"/>
</dbReference>
<keyword evidence="3" id="KW-1185">Reference proteome</keyword>
<sequence length="203" mass="21533">MHKLVIFCISVVFLTLISQQCQSHSIVKRQSSLAPSLPLSSYTFTTSQCYSGAIIGIITATSPGGQVTYSADIGSGNPYSICVSPFSGQITLLSGASGTFQFSFRAANTYGAMVVPVTVVCSGTNTVTTNNNIYNYGGCNTTPYNNGYSSAFGGIAPPNTPYAYNPYNTGISSFGYNPYNTGTYPYNTGTYPYNTGTFPYFNG</sequence>
<accession>A0A1W0WLL2</accession>
<evidence type="ECO:0008006" key="4">
    <source>
        <dbReference type="Google" id="ProtNLM"/>
    </source>
</evidence>
<gene>
    <name evidence="2" type="ORF">BV898_09736</name>
</gene>
<evidence type="ECO:0000256" key="1">
    <source>
        <dbReference type="SAM" id="SignalP"/>
    </source>
</evidence>